<keyword evidence="3" id="KW-1185">Reference proteome</keyword>
<reference evidence="2" key="1">
    <citation type="journal article" date="2020" name="New Phytol.">
        <title>Comparative genomics reveals dynamic genome evolution in host specialist ectomycorrhizal fungi.</title>
        <authorList>
            <person name="Lofgren L.A."/>
            <person name="Nguyen N.H."/>
            <person name="Vilgalys R."/>
            <person name="Ruytinx J."/>
            <person name="Liao H.L."/>
            <person name="Branco S."/>
            <person name="Kuo A."/>
            <person name="LaButti K."/>
            <person name="Lipzen A."/>
            <person name="Andreopoulos W."/>
            <person name="Pangilinan J."/>
            <person name="Riley R."/>
            <person name="Hundley H."/>
            <person name="Na H."/>
            <person name="Barry K."/>
            <person name="Grigoriev I.V."/>
            <person name="Stajich J.E."/>
            <person name="Kennedy P.G."/>
        </authorList>
    </citation>
    <scope>NUCLEOTIDE SEQUENCE</scope>
    <source>
        <strain evidence="2">DOB743</strain>
    </source>
</reference>
<keyword evidence="1" id="KW-0472">Membrane</keyword>
<name>A0A9P6ZL81_9AGAM</name>
<comment type="caution">
    <text evidence="2">The sequence shown here is derived from an EMBL/GenBank/DDBJ whole genome shotgun (WGS) entry which is preliminary data.</text>
</comment>
<keyword evidence="1" id="KW-1133">Transmembrane helix</keyword>
<evidence type="ECO:0000313" key="2">
    <source>
        <dbReference type="EMBL" id="KAG1770303.1"/>
    </source>
</evidence>
<organism evidence="2 3">
    <name type="scientific">Suillus placidus</name>
    <dbReference type="NCBI Taxonomy" id="48579"/>
    <lineage>
        <taxon>Eukaryota</taxon>
        <taxon>Fungi</taxon>
        <taxon>Dikarya</taxon>
        <taxon>Basidiomycota</taxon>
        <taxon>Agaricomycotina</taxon>
        <taxon>Agaricomycetes</taxon>
        <taxon>Agaricomycetidae</taxon>
        <taxon>Boletales</taxon>
        <taxon>Suillineae</taxon>
        <taxon>Suillaceae</taxon>
        <taxon>Suillus</taxon>
    </lineage>
</organism>
<evidence type="ECO:0000256" key="1">
    <source>
        <dbReference type="SAM" id="Phobius"/>
    </source>
</evidence>
<feature type="transmembrane region" description="Helical" evidence="1">
    <location>
        <begin position="6"/>
        <end position="28"/>
    </location>
</feature>
<gene>
    <name evidence="2" type="ORF">EV702DRAFT_672627</name>
</gene>
<dbReference type="AlphaFoldDB" id="A0A9P6ZL81"/>
<evidence type="ECO:0000313" key="3">
    <source>
        <dbReference type="Proteomes" id="UP000714275"/>
    </source>
</evidence>
<protein>
    <submittedName>
        <fullName evidence="2">Uncharacterized protein</fullName>
    </submittedName>
</protein>
<sequence length="71" mass="7933">MPPSSLTMITAYMGVLVLIILCVAILLLMADPYKMNQMDGTRVVVPCHPPWKSKLHLRIAIITDPTILLLF</sequence>
<proteinExistence type="predicted"/>
<accession>A0A9P6ZL81</accession>
<dbReference type="OrthoDB" id="196103at2759"/>
<dbReference type="EMBL" id="JABBWD010000066">
    <property type="protein sequence ID" value="KAG1770303.1"/>
    <property type="molecule type" value="Genomic_DNA"/>
</dbReference>
<keyword evidence="1" id="KW-0812">Transmembrane</keyword>
<dbReference type="Proteomes" id="UP000714275">
    <property type="component" value="Unassembled WGS sequence"/>
</dbReference>